<dbReference type="Pfam" id="PF00528">
    <property type="entry name" value="BPD_transp_1"/>
    <property type="match status" value="1"/>
</dbReference>
<keyword evidence="2 7" id="KW-0813">Transport</keyword>
<feature type="transmembrane region" description="Helical" evidence="7">
    <location>
        <begin position="104"/>
        <end position="122"/>
    </location>
</feature>
<evidence type="ECO:0000256" key="5">
    <source>
        <dbReference type="ARBA" id="ARBA00022989"/>
    </source>
</evidence>
<comment type="subcellular location">
    <subcellularLocation>
        <location evidence="1 7">Cell membrane</location>
        <topology evidence="1 7">Multi-pass membrane protein</topology>
    </subcellularLocation>
</comment>
<evidence type="ECO:0000256" key="6">
    <source>
        <dbReference type="ARBA" id="ARBA00023136"/>
    </source>
</evidence>
<dbReference type="PROSITE" id="PS50928">
    <property type="entry name" value="ABC_TM1"/>
    <property type="match status" value="1"/>
</dbReference>
<comment type="similarity">
    <text evidence="7">Belongs to the binding-protein-dependent transport system permease family.</text>
</comment>
<evidence type="ECO:0000256" key="3">
    <source>
        <dbReference type="ARBA" id="ARBA00022475"/>
    </source>
</evidence>
<dbReference type="CDD" id="cd06261">
    <property type="entry name" value="TM_PBP2"/>
    <property type="match status" value="1"/>
</dbReference>
<dbReference type="RefSeq" id="WP_133235617.1">
    <property type="nucleotide sequence ID" value="NZ_SMRT01000023.1"/>
</dbReference>
<dbReference type="GO" id="GO:0005886">
    <property type="term" value="C:plasma membrane"/>
    <property type="evidence" value="ECO:0007669"/>
    <property type="project" value="UniProtKB-SubCell"/>
</dbReference>
<sequence>MKLKEYLVAYAFLAPWFIGLFAFSLFPIAASLYLSLTSYDMLNPPVWDGLNNYYDIFTDKRFFQSLTVTLTYVLFGVPFELVFALTLAIVLNSSISRAVNVYRGVYYIPSLIGGSVSVSLLWRQIFGSDGLINQALGFFGVAGTSWIANPKTALITIIILKVWQFGSPMVIFLAGLKQIPKELYEAAAIDGAGRKQSFFLVTLPLLTPVILFNLIMQLIGSFQAFTPAYIISGGNGGPVNSTLFYTLYLYQQGFQNYQMGVASAMAWILLLLIASCSALAFWTSRRWVHYME</sequence>
<name>A0A4R5KD29_9BACL</name>
<dbReference type="PANTHER" id="PTHR30193">
    <property type="entry name" value="ABC TRANSPORTER PERMEASE PROTEIN"/>
    <property type="match status" value="1"/>
</dbReference>
<evidence type="ECO:0000256" key="4">
    <source>
        <dbReference type="ARBA" id="ARBA00022692"/>
    </source>
</evidence>
<evidence type="ECO:0000256" key="2">
    <source>
        <dbReference type="ARBA" id="ARBA00022448"/>
    </source>
</evidence>
<feature type="transmembrane region" description="Helical" evidence="7">
    <location>
        <begin position="7"/>
        <end position="34"/>
    </location>
</feature>
<organism evidence="9 10">
    <name type="scientific">Paenibacillus piri</name>
    <dbReference type="NCBI Taxonomy" id="2547395"/>
    <lineage>
        <taxon>Bacteria</taxon>
        <taxon>Bacillati</taxon>
        <taxon>Bacillota</taxon>
        <taxon>Bacilli</taxon>
        <taxon>Bacillales</taxon>
        <taxon>Paenibacillaceae</taxon>
        <taxon>Paenibacillus</taxon>
    </lineage>
</organism>
<feature type="domain" description="ABC transmembrane type-1" evidence="8">
    <location>
        <begin position="66"/>
        <end position="280"/>
    </location>
</feature>
<keyword evidence="4 7" id="KW-0812">Transmembrane</keyword>
<proteinExistence type="inferred from homology"/>
<dbReference type="AlphaFoldDB" id="A0A4R5KD29"/>
<dbReference type="OrthoDB" id="9788108at2"/>
<feature type="transmembrane region" description="Helical" evidence="7">
    <location>
        <begin position="262"/>
        <end position="282"/>
    </location>
</feature>
<dbReference type="InterPro" id="IPR000515">
    <property type="entry name" value="MetI-like"/>
</dbReference>
<feature type="transmembrane region" description="Helical" evidence="7">
    <location>
        <begin position="70"/>
        <end position="92"/>
    </location>
</feature>
<gene>
    <name evidence="9" type="ORF">E1757_31045</name>
</gene>
<dbReference type="Gene3D" id="1.10.3720.10">
    <property type="entry name" value="MetI-like"/>
    <property type="match status" value="1"/>
</dbReference>
<evidence type="ECO:0000313" key="10">
    <source>
        <dbReference type="Proteomes" id="UP000295636"/>
    </source>
</evidence>
<dbReference type="SUPFAM" id="SSF161098">
    <property type="entry name" value="MetI-like"/>
    <property type="match status" value="1"/>
</dbReference>
<feature type="transmembrane region" description="Helical" evidence="7">
    <location>
        <begin position="153"/>
        <end position="176"/>
    </location>
</feature>
<keyword evidence="3" id="KW-1003">Cell membrane</keyword>
<evidence type="ECO:0000313" key="9">
    <source>
        <dbReference type="EMBL" id="TDF91990.1"/>
    </source>
</evidence>
<keyword evidence="6 7" id="KW-0472">Membrane</keyword>
<evidence type="ECO:0000259" key="8">
    <source>
        <dbReference type="PROSITE" id="PS50928"/>
    </source>
</evidence>
<evidence type="ECO:0000256" key="1">
    <source>
        <dbReference type="ARBA" id="ARBA00004651"/>
    </source>
</evidence>
<reference evidence="9 10" key="1">
    <citation type="submission" date="2019-03" db="EMBL/GenBank/DDBJ databases">
        <title>This is whole genome sequence of Paenibacillus sp MS74 strain.</title>
        <authorList>
            <person name="Trinh H.N."/>
        </authorList>
    </citation>
    <scope>NUCLEOTIDE SEQUENCE [LARGE SCALE GENOMIC DNA]</scope>
    <source>
        <strain evidence="9 10">MS74</strain>
    </source>
</reference>
<evidence type="ECO:0000256" key="7">
    <source>
        <dbReference type="RuleBase" id="RU363032"/>
    </source>
</evidence>
<dbReference type="Proteomes" id="UP000295636">
    <property type="component" value="Unassembled WGS sequence"/>
</dbReference>
<dbReference type="EMBL" id="SMRT01000023">
    <property type="protein sequence ID" value="TDF91990.1"/>
    <property type="molecule type" value="Genomic_DNA"/>
</dbReference>
<dbReference type="InterPro" id="IPR051393">
    <property type="entry name" value="ABC_transporter_permease"/>
</dbReference>
<protein>
    <submittedName>
        <fullName evidence="9">Sugar ABC transporter permease</fullName>
    </submittedName>
</protein>
<keyword evidence="10" id="KW-1185">Reference proteome</keyword>
<accession>A0A4R5KD29</accession>
<dbReference type="PANTHER" id="PTHR30193:SF1">
    <property type="entry name" value="ABC TRANSPORTER PERMEASE PROTEIN YESP-RELATED"/>
    <property type="match status" value="1"/>
</dbReference>
<comment type="caution">
    <text evidence="9">The sequence shown here is derived from an EMBL/GenBank/DDBJ whole genome shotgun (WGS) entry which is preliminary data.</text>
</comment>
<dbReference type="InterPro" id="IPR035906">
    <property type="entry name" value="MetI-like_sf"/>
</dbReference>
<feature type="transmembrane region" description="Helical" evidence="7">
    <location>
        <begin position="197"/>
        <end position="216"/>
    </location>
</feature>
<dbReference type="GO" id="GO:0055085">
    <property type="term" value="P:transmembrane transport"/>
    <property type="evidence" value="ECO:0007669"/>
    <property type="project" value="InterPro"/>
</dbReference>
<keyword evidence="5 7" id="KW-1133">Transmembrane helix</keyword>
<dbReference type="SUPFAM" id="SSF160964">
    <property type="entry name" value="MalF N-terminal region-like"/>
    <property type="match status" value="1"/>
</dbReference>